<dbReference type="Proteomes" id="UP000464314">
    <property type="component" value="Chromosome"/>
</dbReference>
<feature type="domain" description="PEP-utilising enzyme mobile" evidence="1">
    <location>
        <begin position="699"/>
        <end position="770"/>
    </location>
</feature>
<dbReference type="Gene3D" id="3.50.30.10">
    <property type="entry name" value="Phosphohistidine domain"/>
    <property type="match status" value="1"/>
</dbReference>
<protein>
    <submittedName>
        <fullName evidence="3">Phosphoenolpyruvate synthase</fullName>
    </submittedName>
</protein>
<evidence type="ECO:0000259" key="1">
    <source>
        <dbReference type="Pfam" id="PF00391"/>
    </source>
</evidence>
<dbReference type="Gene3D" id="3.30.470.20">
    <property type="entry name" value="ATP-grasp fold, B domain"/>
    <property type="match status" value="2"/>
</dbReference>
<organism evidence="3 4">
    <name type="scientific">Anaerocolumna sedimenticola</name>
    <dbReference type="NCBI Taxonomy" id="2696063"/>
    <lineage>
        <taxon>Bacteria</taxon>
        <taxon>Bacillati</taxon>
        <taxon>Bacillota</taxon>
        <taxon>Clostridia</taxon>
        <taxon>Lachnospirales</taxon>
        <taxon>Lachnospiraceae</taxon>
        <taxon>Anaerocolumna</taxon>
    </lineage>
</organism>
<dbReference type="PANTHER" id="PTHR43615">
    <property type="entry name" value="PHOSPHOENOLPYRUVATE SYNTHASE-RELATED"/>
    <property type="match status" value="1"/>
</dbReference>
<evidence type="ECO:0000313" key="3">
    <source>
        <dbReference type="EMBL" id="QHQ61592.1"/>
    </source>
</evidence>
<dbReference type="InterPro" id="IPR051549">
    <property type="entry name" value="PEP_Utilizing_Enz"/>
</dbReference>
<evidence type="ECO:0000313" key="4">
    <source>
        <dbReference type="Proteomes" id="UP000464314"/>
    </source>
</evidence>
<dbReference type="KEGG" id="anr:Ana3638_13085"/>
<dbReference type="InterPro" id="IPR036637">
    <property type="entry name" value="Phosphohistidine_dom_sf"/>
</dbReference>
<feature type="domain" description="Pyruvate phosphate dikinase AMP/ATP-binding" evidence="2">
    <location>
        <begin position="203"/>
        <end position="248"/>
    </location>
</feature>
<dbReference type="Pfam" id="PF00391">
    <property type="entry name" value="PEP-utilizers"/>
    <property type="match status" value="1"/>
</dbReference>
<dbReference type="GO" id="GO:0005524">
    <property type="term" value="F:ATP binding"/>
    <property type="evidence" value="ECO:0007669"/>
    <property type="project" value="InterPro"/>
</dbReference>
<feature type="domain" description="Pyruvate phosphate dikinase AMP/ATP-binding" evidence="2">
    <location>
        <begin position="69"/>
        <end position="190"/>
    </location>
</feature>
<dbReference type="SUPFAM" id="SSF56059">
    <property type="entry name" value="Glutathione synthetase ATP-binding domain-like"/>
    <property type="match status" value="1"/>
</dbReference>
<accession>A0A6P1TN40</accession>
<keyword evidence="4" id="KW-1185">Reference proteome</keyword>
<gene>
    <name evidence="3" type="ORF">Ana3638_13085</name>
</gene>
<reference evidence="3 4" key="1">
    <citation type="submission" date="2020-01" db="EMBL/GenBank/DDBJ databases">
        <title>Genome analysis of Anaerocolumna sp. CBA3638.</title>
        <authorList>
            <person name="Kim J."/>
            <person name="Roh S.W."/>
        </authorList>
    </citation>
    <scope>NUCLEOTIDE SEQUENCE [LARGE SCALE GENOMIC DNA]</scope>
    <source>
        <strain evidence="3 4">CBA3638</strain>
    </source>
</reference>
<dbReference type="SUPFAM" id="SSF52009">
    <property type="entry name" value="Phosphohistidine domain"/>
    <property type="match status" value="1"/>
</dbReference>
<dbReference type="Pfam" id="PF01326">
    <property type="entry name" value="PPDK_N"/>
    <property type="match status" value="2"/>
</dbReference>
<dbReference type="PANTHER" id="PTHR43615:SF1">
    <property type="entry name" value="PPDK_N DOMAIN-CONTAINING PROTEIN"/>
    <property type="match status" value="1"/>
</dbReference>
<dbReference type="EMBL" id="CP048000">
    <property type="protein sequence ID" value="QHQ61592.1"/>
    <property type="molecule type" value="Genomic_DNA"/>
</dbReference>
<dbReference type="RefSeq" id="WP_161838417.1">
    <property type="nucleotide sequence ID" value="NZ_CP048000.1"/>
</dbReference>
<dbReference type="InterPro" id="IPR013815">
    <property type="entry name" value="ATP_grasp_subdomain_1"/>
</dbReference>
<keyword evidence="3" id="KW-0670">Pyruvate</keyword>
<dbReference type="InterPro" id="IPR002192">
    <property type="entry name" value="PPDK_AMP/ATP-bd"/>
</dbReference>
<name>A0A6P1TN40_9FIRM</name>
<dbReference type="Gene3D" id="3.30.1490.20">
    <property type="entry name" value="ATP-grasp fold, A domain"/>
    <property type="match status" value="1"/>
</dbReference>
<dbReference type="GO" id="GO:0016301">
    <property type="term" value="F:kinase activity"/>
    <property type="evidence" value="ECO:0007669"/>
    <property type="project" value="InterPro"/>
</dbReference>
<evidence type="ECO:0000259" key="2">
    <source>
        <dbReference type="Pfam" id="PF01326"/>
    </source>
</evidence>
<dbReference type="InterPro" id="IPR008279">
    <property type="entry name" value="PEP-util_enz_mobile_dom"/>
</dbReference>
<proteinExistence type="predicted"/>
<dbReference type="AlphaFoldDB" id="A0A6P1TN40"/>
<sequence>MNYAYGFNDITPEALNYTGGKGGSLCRMFKAGINVPNGFVILSTAFHNNKLRTAAFSEISKCLDMLPDGTFAVRSSALSEDSAKTSFAGEFESVLDVGKADIFKAIETVAASAKSERVTEYSKVHGIKEGHKIAVVVQIMIRAKMAGVLFSADPITGSHVNMVGNFVFGAGEQLVSGEKNASPFTISRRGSKYQGDEAFAPYAKAMYKATLRAEEIFGCKLDIEWVVKDKNLYIVQARPITTLKTIDEDTYEINQSLDMDALWSSNNVGEAVPDVMSPFTWSLLHEMDMECQKVPGYFMFGNICGRTYSNISIMISSLKVLGYDVKKAKELIGDVFGHIPDHIEVPIYPFSTPYLIKEMFLRAKKSLKRMKESKKQKDYYLEHTPVWYVKTLESIEKANTRQDLFRLWTSDVRPYLSALWYIWFGGAGSATLVTLRRKLSKMAGEELANLLCSNFSGEQTLVSMKPLLAIEQVINGTLTPEKYLELYGHRSPHEFEVYYEYPADDPSFIDNQIKEFNNANLRPAELLKKQQSEFLKGKELFAQRFPGKQKWLNNKLERISKDANTRESLRNEFVKVFRVMRHLLLKIGSVTGIGEDIFMMYCYEVPRFLQGDTEMLDKLIKRRENFEEYQKQPVFPQLIRGRFNPKEWMNSEDKRQDYYDPNAEVIANKEDSIKGFAGAPGTVEGVVRILHSFDEAKDFKKGEILVTTVTNIGWTPLFPKAAAIITDLGAPLSHAAIVARELGIPAVVGCGIGTTELKTGDLVIVNGSTGTVTKKLS</sequence>